<feature type="signal peptide" evidence="1">
    <location>
        <begin position="1"/>
        <end position="17"/>
    </location>
</feature>
<dbReference type="Proteomes" id="UP000242258">
    <property type="component" value="Unassembled WGS sequence"/>
</dbReference>
<dbReference type="RefSeq" id="WP_070049053.1">
    <property type="nucleotide sequence ID" value="NZ_CBCSDO010000005.1"/>
</dbReference>
<keyword evidence="1" id="KW-0732">Signal</keyword>
<dbReference type="STRING" id="1628148.BI198_07830"/>
<dbReference type="Pfam" id="PF04264">
    <property type="entry name" value="YceI"/>
    <property type="match status" value="1"/>
</dbReference>
<keyword evidence="4" id="KW-1185">Reference proteome</keyword>
<organism evidence="3 4">
    <name type="scientific">Rheinheimera salexigens</name>
    <dbReference type="NCBI Taxonomy" id="1628148"/>
    <lineage>
        <taxon>Bacteria</taxon>
        <taxon>Pseudomonadati</taxon>
        <taxon>Pseudomonadota</taxon>
        <taxon>Gammaproteobacteria</taxon>
        <taxon>Chromatiales</taxon>
        <taxon>Chromatiaceae</taxon>
        <taxon>Rheinheimera</taxon>
    </lineage>
</organism>
<dbReference type="EMBL" id="MKEK01000001">
    <property type="protein sequence ID" value="OEY69483.1"/>
    <property type="molecule type" value="Genomic_DNA"/>
</dbReference>
<comment type="caution">
    <text evidence="3">The sequence shown here is derived from an EMBL/GenBank/DDBJ whole genome shotgun (WGS) entry which is preliminary data.</text>
</comment>
<feature type="domain" description="Lipid/polyisoprenoid-binding YceI-like" evidence="2">
    <location>
        <begin position="19"/>
        <end position="188"/>
    </location>
</feature>
<evidence type="ECO:0000313" key="3">
    <source>
        <dbReference type="EMBL" id="OEY69483.1"/>
    </source>
</evidence>
<name>A0A1E7Q5X7_9GAMM</name>
<dbReference type="Gene3D" id="2.40.128.110">
    <property type="entry name" value="Lipid/polyisoprenoid-binding, YceI-like"/>
    <property type="match status" value="1"/>
</dbReference>
<dbReference type="OrthoDB" id="9793816at2"/>
<dbReference type="AlphaFoldDB" id="A0A1E7Q5X7"/>
<evidence type="ECO:0000313" key="4">
    <source>
        <dbReference type="Proteomes" id="UP000242258"/>
    </source>
</evidence>
<evidence type="ECO:0000256" key="1">
    <source>
        <dbReference type="SAM" id="SignalP"/>
    </source>
</evidence>
<accession>A0A1E7Q5X7</accession>
<protein>
    <recommendedName>
        <fullName evidence="2">Lipid/polyisoprenoid-binding YceI-like domain-containing protein</fullName>
    </recommendedName>
</protein>
<sequence>MKKLLLILATTSCFASAANWQLNPEQSSLNFVSIKNTTVAETHQFSNLSGSWSDQGLVKIQIPVSSLETNIPIRNQRMLDFVLKAKQYTEITAQAEIKPDTIATLAVSKSMVITLPITVSIAGESTTLMANIRVLKLNASTIQASTESPLILNVDSANLTAGVDKLQQLAQLNDISKVVPVTFSVNFSTEI</sequence>
<dbReference type="PIRSF" id="PIRSF029811">
    <property type="entry name" value="UCP029811"/>
    <property type="match status" value="1"/>
</dbReference>
<feature type="chain" id="PRO_5009200415" description="Lipid/polyisoprenoid-binding YceI-like domain-containing protein" evidence="1">
    <location>
        <begin position="18"/>
        <end position="191"/>
    </location>
</feature>
<proteinExistence type="predicted"/>
<gene>
    <name evidence="3" type="ORF">BI198_07830</name>
</gene>
<dbReference type="InterPro" id="IPR036761">
    <property type="entry name" value="TTHA0802/YceI-like_sf"/>
</dbReference>
<dbReference type="SMART" id="SM00867">
    <property type="entry name" value="YceI"/>
    <property type="match status" value="1"/>
</dbReference>
<dbReference type="SUPFAM" id="SSF101874">
    <property type="entry name" value="YceI-like"/>
    <property type="match status" value="1"/>
</dbReference>
<reference evidence="4" key="1">
    <citation type="submission" date="2016-09" db="EMBL/GenBank/DDBJ databases">
        <authorList>
            <person name="Wan X."/>
            <person name="Hou S."/>
        </authorList>
    </citation>
    <scope>NUCLEOTIDE SEQUENCE [LARGE SCALE GENOMIC DNA]</scope>
    <source>
        <strain evidence="4">KH87</strain>
    </source>
</reference>
<dbReference type="InterPro" id="IPR007372">
    <property type="entry name" value="Lipid/polyisoprenoid-bd_YceI"/>
</dbReference>
<evidence type="ECO:0000259" key="2">
    <source>
        <dbReference type="SMART" id="SM00867"/>
    </source>
</evidence>
<dbReference type="InterPro" id="IPR027016">
    <property type="entry name" value="UCP029811"/>
</dbReference>